<dbReference type="EMBL" id="PGFS01000001">
    <property type="protein sequence ID" value="MDH4573976.1"/>
    <property type="molecule type" value="Genomic_DNA"/>
</dbReference>
<dbReference type="InterPro" id="IPR012341">
    <property type="entry name" value="6hp_glycosidase-like_sf"/>
</dbReference>
<evidence type="ECO:0000313" key="3">
    <source>
        <dbReference type="Proteomes" id="UP001162135"/>
    </source>
</evidence>
<name>A0ABT6I8I5_9GAMM</name>
<comment type="caution">
    <text evidence="2">The sequence shown here is derived from an EMBL/GenBank/DDBJ whole genome shotgun (WGS) entry which is preliminary data.</text>
</comment>
<keyword evidence="2" id="KW-0378">Hydrolase</keyword>
<organism evidence="2 3">
    <name type="scientific">Salinicola acroporae</name>
    <dbReference type="NCBI Taxonomy" id="1541440"/>
    <lineage>
        <taxon>Bacteria</taxon>
        <taxon>Pseudomonadati</taxon>
        <taxon>Pseudomonadota</taxon>
        <taxon>Gammaproteobacteria</taxon>
        <taxon>Oceanospirillales</taxon>
        <taxon>Halomonadaceae</taxon>
        <taxon>Salinicola</taxon>
    </lineage>
</organism>
<dbReference type="InterPro" id="IPR054491">
    <property type="entry name" value="MGH1-like_GH"/>
</dbReference>
<evidence type="ECO:0000259" key="1">
    <source>
        <dbReference type="Pfam" id="PF22422"/>
    </source>
</evidence>
<dbReference type="Gene3D" id="1.50.10.10">
    <property type="match status" value="1"/>
</dbReference>
<dbReference type="GO" id="GO:0016787">
    <property type="term" value="F:hydrolase activity"/>
    <property type="evidence" value="ECO:0007669"/>
    <property type="project" value="UniProtKB-KW"/>
</dbReference>
<dbReference type="InterPro" id="IPR001661">
    <property type="entry name" value="Glyco_hydro_37"/>
</dbReference>
<accession>A0ABT6I8I5</accession>
<dbReference type="PANTHER" id="PTHR23403">
    <property type="entry name" value="TREHALASE"/>
    <property type="match status" value="1"/>
</dbReference>
<reference evidence="2" key="1">
    <citation type="journal article" date="2015" name="Antonie Van Leeuwenhoek">
        <title>Comparative 16S rRNA signatures and multilocus sequence analysis for the genus Salinicola and description of Salinicola acroporae sp. nov., isolated from coral Acropora digitifera.</title>
        <authorList>
            <person name="Lepcha R.T."/>
            <person name="Poddar A."/>
            <person name="Schumann P."/>
            <person name="Das S.K."/>
        </authorList>
    </citation>
    <scope>NUCLEOTIDE SEQUENCE</scope>
    <source>
        <strain evidence="2">S4-41</strain>
    </source>
</reference>
<gene>
    <name evidence="2" type="ORF">CUR86_17140</name>
</gene>
<keyword evidence="3" id="KW-1185">Reference proteome</keyword>
<dbReference type="Proteomes" id="UP001162135">
    <property type="component" value="Unassembled WGS sequence"/>
</dbReference>
<dbReference type="PANTHER" id="PTHR23403:SF1">
    <property type="entry name" value="TREHALASE"/>
    <property type="match status" value="1"/>
</dbReference>
<evidence type="ECO:0000313" key="2">
    <source>
        <dbReference type="EMBL" id="MDH4573976.1"/>
    </source>
</evidence>
<dbReference type="Pfam" id="PF22422">
    <property type="entry name" value="MGH1-like_GH"/>
    <property type="match status" value="1"/>
</dbReference>
<proteinExistence type="predicted"/>
<protein>
    <submittedName>
        <fullName evidence="2">Glycoside hydrolase family 37</fullName>
    </submittedName>
</protein>
<dbReference type="InterPro" id="IPR008928">
    <property type="entry name" value="6-hairpin_glycosidase_sf"/>
</dbReference>
<feature type="domain" description="Mannosylglycerate hydrolase MGH1-like glycoside hydrolase" evidence="1">
    <location>
        <begin position="271"/>
        <end position="606"/>
    </location>
</feature>
<reference evidence="2" key="2">
    <citation type="submission" date="2017-11" db="EMBL/GenBank/DDBJ databases">
        <authorList>
            <person name="Das S.K."/>
        </authorList>
    </citation>
    <scope>NUCLEOTIDE SEQUENCE</scope>
    <source>
        <strain evidence="2">S4-41</strain>
    </source>
</reference>
<dbReference type="SUPFAM" id="SSF48208">
    <property type="entry name" value="Six-hairpin glycosidases"/>
    <property type="match status" value="1"/>
</dbReference>
<sequence length="644" mass="72155">MARGGYHSGRSMSERRRHLGWGTWNPDRPAEIVHPELDVRLTPMLYAASANAVSLLDPSQTRLGMRSLDGREARLRSEFHGTVLDWRFGFDVDGIEIEWQTRETGEWGLRFWVALVVHGGGCWHFDEASGELRNGVADAPRDRSLRVRAAHAPLLATFHDDLDALRQEFLDRGYFYLGSRAESGTTAALRFNLEEAPRQRIVCRQGEIAPPELPRDDWALADTHPPGSALQALQAINDVIRWNHVYDAVNRRPYTGLTRFWSARKFGGFGVWLDDVAFNAWLWGHIDLQGAKDNLAAIFSFQTEAGNFPCLVTGNDAWVDRSQLPILGYVVWNLYQRSGDEALIRWAFPRLLANFDWWWRHRELAGAGLVAYGTTPGVGRGLYRGTKLGAKNESAMDNSPVHDDAPFDPATGLLQAFDVGANSLLALDNEMLVSMADRLGEVATANRLRARHADHVARIRDQLWDAERGVFANRLRDGSFVRQLAPTSFYPLVAGAATSEQATALVNNYLLPWEKFGGDVGLPSVARDDPSYQDNVYWRGRVWPTLNFWTQRGLLRAGFHAQARELADKSWRLFQDGWRERNCGENFHPETGAITDQPDTDSFYSWGALMAALAVAQTVDVTPWSSGVARPDHGLVPLSGPLSR</sequence>